<dbReference type="InterPro" id="IPR004147">
    <property type="entry name" value="ABC1_dom"/>
</dbReference>
<keyword evidence="2" id="KW-0472">Membrane</keyword>
<evidence type="ECO:0000313" key="5">
    <source>
        <dbReference type="Proteomes" id="UP000076268"/>
    </source>
</evidence>
<proteinExistence type="inferred from homology"/>
<dbReference type="InterPro" id="IPR011009">
    <property type="entry name" value="Kinase-like_dom_sf"/>
</dbReference>
<protein>
    <recommendedName>
        <fullName evidence="3">ABC1 atypical kinase-like domain-containing protein</fullName>
    </recommendedName>
</protein>
<dbReference type="RefSeq" id="WP_066245353.1">
    <property type="nucleotide sequence ID" value="NZ_LSGP01000026.1"/>
</dbReference>
<dbReference type="Proteomes" id="UP000076268">
    <property type="component" value="Unassembled WGS sequence"/>
</dbReference>
<dbReference type="PANTHER" id="PTHR10566">
    <property type="entry name" value="CHAPERONE-ACTIVITY OF BC1 COMPLEX CABC1 -RELATED"/>
    <property type="match status" value="1"/>
</dbReference>
<feature type="domain" description="ABC1 atypical kinase-like" evidence="3">
    <location>
        <begin position="101"/>
        <end position="344"/>
    </location>
</feature>
<feature type="transmembrane region" description="Helical" evidence="2">
    <location>
        <begin position="537"/>
        <end position="555"/>
    </location>
</feature>
<comment type="caution">
    <text evidence="4">The sequence shown here is derived from an EMBL/GenBank/DDBJ whole genome shotgun (WGS) entry which is preliminary data.</text>
</comment>
<evidence type="ECO:0000313" key="4">
    <source>
        <dbReference type="EMBL" id="KYZ74902.1"/>
    </source>
</evidence>
<feature type="transmembrane region" description="Helical" evidence="2">
    <location>
        <begin position="504"/>
        <end position="525"/>
    </location>
</feature>
<keyword evidence="2" id="KW-1133">Transmembrane helix</keyword>
<dbReference type="STRING" id="1794912.AXX12_15075"/>
<evidence type="ECO:0000256" key="1">
    <source>
        <dbReference type="ARBA" id="ARBA00009670"/>
    </source>
</evidence>
<evidence type="ECO:0000259" key="3">
    <source>
        <dbReference type="Pfam" id="PF03109"/>
    </source>
</evidence>
<sequence length="560" mass="63715">MALWHRDDAVRARARHIASVFVRYGFGFLVKDLGLRRFFTFDSWSRASALEKTLQSEEFRRLVQTLPAMLEELGPTFIKLGQFFSSRPDIVPLFVTDALQRLQEQVTPVPFERIQEVISENLPDYKEWFVSIEPEPLGVASIAQAHMAILQDGRKVVIKVRKPEVINQIELDLMVLQKIVGFLADQPEVYKLLDIENSFAIFSHSLRKEIDFAVEAGNIQMFSRLLGGEGLARVPQVEWRLSNENILTMEFIEGISIEEAAIKQDLTVRRELARKFLESFLRQVLLHGVFHGDPHSGNIRLTPTGEIVYLDFGIVGRTDPRMTERLVENFTAIQNTDVEALMNVALEMGESSGNTNWQNYYEDMAELLFVSQGMAQGKVEMGKMIFGMMQISQRHGIRMPERLLLLGKAFAIAEGNARKIDPEVNFLDISRPIIEEFLHKNILPQPSETVLLANALDVKKKLRILFSELPAFISGVTRGDKKIPLSISGMDFIGEKLDKSINRIAYSLIIASMLLTSAIMMHSGIGPIQHQIHFTGYWLLFVALGATVYLFFRIFRQMKK</sequence>
<evidence type="ECO:0000256" key="2">
    <source>
        <dbReference type="SAM" id="Phobius"/>
    </source>
</evidence>
<reference evidence="4 5" key="1">
    <citation type="submission" date="2016-02" db="EMBL/GenBank/DDBJ databases">
        <title>Anaerosporomusa subterraneum gen. nov., sp. nov., a spore-forming obligate anaerobe isolated from saprolite.</title>
        <authorList>
            <person name="Choi J.K."/>
            <person name="Shah M."/>
            <person name="Yee N."/>
        </authorList>
    </citation>
    <scope>NUCLEOTIDE SEQUENCE [LARGE SCALE GENOMIC DNA]</scope>
    <source>
        <strain evidence="4 5">RU4</strain>
    </source>
</reference>
<comment type="similarity">
    <text evidence="1">Belongs to the protein kinase superfamily. ADCK protein kinase family.</text>
</comment>
<organism evidence="4 5">
    <name type="scientific">Anaerosporomusa subterranea</name>
    <dbReference type="NCBI Taxonomy" id="1794912"/>
    <lineage>
        <taxon>Bacteria</taxon>
        <taxon>Bacillati</taxon>
        <taxon>Bacillota</taxon>
        <taxon>Negativicutes</taxon>
        <taxon>Acetonemataceae</taxon>
        <taxon>Anaerosporomusa</taxon>
    </lineage>
</organism>
<keyword evidence="5" id="KW-1185">Reference proteome</keyword>
<accession>A0A154BLV2</accession>
<name>A0A154BLV2_ANASB</name>
<dbReference type="Pfam" id="PF03109">
    <property type="entry name" value="ABC1"/>
    <property type="match status" value="1"/>
</dbReference>
<dbReference type="CDD" id="cd05121">
    <property type="entry name" value="ABC1_ADCK3-like"/>
    <property type="match status" value="1"/>
</dbReference>
<dbReference type="EMBL" id="LSGP01000026">
    <property type="protein sequence ID" value="KYZ74902.1"/>
    <property type="molecule type" value="Genomic_DNA"/>
</dbReference>
<dbReference type="InterPro" id="IPR050154">
    <property type="entry name" value="UbiB_kinase"/>
</dbReference>
<dbReference type="SUPFAM" id="SSF56112">
    <property type="entry name" value="Protein kinase-like (PK-like)"/>
    <property type="match status" value="1"/>
</dbReference>
<dbReference type="PANTHER" id="PTHR10566:SF113">
    <property type="entry name" value="PROTEIN ACTIVITY OF BC1 COMPLEX KINASE 7, CHLOROPLASTIC"/>
    <property type="match status" value="1"/>
</dbReference>
<dbReference type="AlphaFoldDB" id="A0A154BLV2"/>
<dbReference type="OrthoDB" id="9795390at2"/>
<keyword evidence="2" id="KW-0812">Transmembrane</keyword>
<gene>
    <name evidence="4" type="ORF">AXX12_15075</name>
</gene>